<proteinExistence type="predicted"/>
<feature type="transmembrane region" description="Helical" evidence="1">
    <location>
        <begin position="21"/>
        <end position="43"/>
    </location>
</feature>
<accession>A0A3M7RTE2</accession>
<dbReference type="AlphaFoldDB" id="A0A3M7RTE2"/>
<evidence type="ECO:0000313" key="3">
    <source>
        <dbReference type="Proteomes" id="UP000276133"/>
    </source>
</evidence>
<comment type="caution">
    <text evidence="2">The sequence shown here is derived from an EMBL/GenBank/DDBJ whole genome shotgun (WGS) entry which is preliminary data.</text>
</comment>
<name>A0A3M7RTE2_BRAPC</name>
<keyword evidence="1" id="KW-0812">Transmembrane</keyword>
<organism evidence="2 3">
    <name type="scientific">Brachionus plicatilis</name>
    <name type="common">Marine rotifer</name>
    <name type="synonym">Brachionus muelleri</name>
    <dbReference type="NCBI Taxonomy" id="10195"/>
    <lineage>
        <taxon>Eukaryota</taxon>
        <taxon>Metazoa</taxon>
        <taxon>Spiralia</taxon>
        <taxon>Gnathifera</taxon>
        <taxon>Rotifera</taxon>
        <taxon>Eurotatoria</taxon>
        <taxon>Monogononta</taxon>
        <taxon>Pseudotrocha</taxon>
        <taxon>Ploima</taxon>
        <taxon>Brachionidae</taxon>
        <taxon>Brachionus</taxon>
    </lineage>
</organism>
<sequence length="64" mass="7795">MKIKNSVSVEKIKKSKNIVMICYLFNQLLNVREILFTFLIEIFDYFKKKKHNLFYNTKNHPNNI</sequence>
<reference evidence="2 3" key="1">
    <citation type="journal article" date="2018" name="Sci. Rep.">
        <title>Genomic signatures of local adaptation to the degree of environmental predictability in rotifers.</title>
        <authorList>
            <person name="Franch-Gras L."/>
            <person name="Hahn C."/>
            <person name="Garcia-Roger E.M."/>
            <person name="Carmona M.J."/>
            <person name="Serra M."/>
            <person name="Gomez A."/>
        </authorList>
    </citation>
    <scope>NUCLEOTIDE SEQUENCE [LARGE SCALE GENOMIC DNA]</scope>
    <source>
        <strain evidence="2">HYR1</strain>
    </source>
</reference>
<dbReference type="EMBL" id="REGN01002685">
    <property type="protein sequence ID" value="RNA26729.1"/>
    <property type="molecule type" value="Genomic_DNA"/>
</dbReference>
<protein>
    <submittedName>
        <fullName evidence="2">Uncharacterized protein</fullName>
    </submittedName>
</protein>
<keyword evidence="1" id="KW-1133">Transmembrane helix</keyword>
<dbReference type="Proteomes" id="UP000276133">
    <property type="component" value="Unassembled WGS sequence"/>
</dbReference>
<gene>
    <name evidence="2" type="ORF">BpHYR1_003831</name>
</gene>
<evidence type="ECO:0000256" key="1">
    <source>
        <dbReference type="SAM" id="Phobius"/>
    </source>
</evidence>
<keyword evidence="1" id="KW-0472">Membrane</keyword>
<keyword evidence="3" id="KW-1185">Reference proteome</keyword>
<evidence type="ECO:0000313" key="2">
    <source>
        <dbReference type="EMBL" id="RNA26729.1"/>
    </source>
</evidence>